<evidence type="ECO:0000256" key="1">
    <source>
        <dbReference type="SAM" id="SignalP"/>
    </source>
</evidence>
<keyword evidence="1" id="KW-0732">Signal</keyword>
<keyword evidence="3" id="KW-1185">Reference proteome</keyword>
<protein>
    <recommendedName>
        <fullName evidence="4">Killer toxin Kp4 domain-containing protein</fullName>
    </recommendedName>
</protein>
<dbReference type="Proteomes" id="UP000286045">
    <property type="component" value="Unassembled WGS sequence"/>
</dbReference>
<feature type="chain" id="PRO_5019382434" description="Killer toxin Kp4 domain-containing protein" evidence="1">
    <location>
        <begin position="20"/>
        <end position="94"/>
    </location>
</feature>
<gene>
    <name evidence="2" type="ORF">EKO27_g10448</name>
</gene>
<reference evidence="2 3" key="1">
    <citation type="submission" date="2018-12" db="EMBL/GenBank/DDBJ databases">
        <title>Draft genome sequence of Xylaria grammica IHI A82.</title>
        <authorList>
            <person name="Buettner E."/>
            <person name="Kellner H."/>
        </authorList>
    </citation>
    <scope>NUCLEOTIDE SEQUENCE [LARGE SCALE GENOMIC DNA]</scope>
    <source>
        <strain evidence="2 3">IHI A82</strain>
    </source>
</reference>
<name>A0A439CR54_9PEZI</name>
<comment type="caution">
    <text evidence="2">The sequence shown here is derived from an EMBL/GenBank/DDBJ whole genome shotgun (WGS) entry which is preliminary data.</text>
</comment>
<evidence type="ECO:0000313" key="3">
    <source>
        <dbReference type="Proteomes" id="UP000286045"/>
    </source>
</evidence>
<dbReference type="AlphaFoldDB" id="A0A439CR54"/>
<dbReference type="EMBL" id="RYZI01000535">
    <property type="protein sequence ID" value="RWA04655.1"/>
    <property type="molecule type" value="Genomic_DNA"/>
</dbReference>
<organism evidence="2 3">
    <name type="scientific">Xylaria grammica</name>
    <dbReference type="NCBI Taxonomy" id="363999"/>
    <lineage>
        <taxon>Eukaryota</taxon>
        <taxon>Fungi</taxon>
        <taxon>Dikarya</taxon>
        <taxon>Ascomycota</taxon>
        <taxon>Pezizomycotina</taxon>
        <taxon>Sordariomycetes</taxon>
        <taxon>Xylariomycetidae</taxon>
        <taxon>Xylariales</taxon>
        <taxon>Xylariaceae</taxon>
        <taxon>Xylaria</taxon>
    </lineage>
</organism>
<proteinExistence type="predicted"/>
<sequence>MKFFAATIFLVAAAGTAVADSCNNGGEYCGQSLLNKGNYYDHIVQVLQASGQPTDNAHVVNSLFHCGSGGEIFFQSYCGNGCAGVGSLEDDTCL</sequence>
<feature type="signal peptide" evidence="1">
    <location>
        <begin position="1"/>
        <end position="19"/>
    </location>
</feature>
<evidence type="ECO:0000313" key="2">
    <source>
        <dbReference type="EMBL" id="RWA04655.1"/>
    </source>
</evidence>
<accession>A0A439CR54</accession>
<dbReference type="STRING" id="363999.A0A439CR54"/>
<evidence type="ECO:0008006" key="4">
    <source>
        <dbReference type="Google" id="ProtNLM"/>
    </source>
</evidence>